<dbReference type="EMBL" id="FMBI01000026">
    <property type="protein sequence ID" value="SCC13685.1"/>
    <property type="molecule type" value="Genomic_DNA"/>
</dbReference>
<proteinExistence type="predicted"/>
<dbReference type="Proteomes" id="UP000195991">
    <property type="component" value="Unassembled WGS sequence"/>
</dbReference>
<evidence type="ECO:0000313" key="2">
    <source>
        <dbReference type="Proteomes" id="UP000195991"/>
    </source>
</evidence>
<sequence>MKKALIFLS</sequence>
<name>A0A1C4C3L6_BACTU</name>
<protein>
    <submittedName>
        <fullName evidence="1">Uncharacterized protein</fullName>
    </submittedName>
</protein>
<reference evidence="1 2" key="1">
    <citation type="submission" date="2016-08" db="EMBL/GenBank/DDBJ databases">
        <authorList>
            <person name="Seilhamer J.J."/>
        </authorList>
    </citation>
    <scope>NUCLEOTIDE SEQUENCE [LARGE SCALE GENOMIC DNA]</scope>
    <source>
        <strain evidence="1 2">IEBC_T61001</strain>
    </source>
</reference>
<evidence type="ECO:0000313" key="1">
    <source>
        <dbReference type="EMBL" id="SCC13685.1"/>
    </source>
</evidence>
<accession>A0A1C4C3L6</accession>
<organism evidence="1 2">
    <name type="scientific">Bacillus thuringiensis</name>
    <dbReference type="NCBI Taxonomy" id="1428"/>
    <lineage>
        <taxon>Bacteria</taxon>
        <taxon>Bacillati</taxon>
        <taxon>Bacillota</taxon>
        <taxon>Bacilli</taxon>
        <taxon>Bacillales</taxon>
        <taxon>Bacillaceae</taxon>
        <taxon>Bacillus</taxon>
        <taxon>Bacillus cereus group</taxon>
    </lineage>
</organism>
<gene>
    <name evidence="1" type="ORF">BTT61001_01598</name>
</gene>